<dbReference type="PANTHER" id="PTHR37610:SF97">
    <property type="entry name" value="RETROTRANSPOSON GAG DOMAIN-CONTAINING PROTEIN"/>
    <property type="match status" value="1"/>
</dbReference>
<gene>
    <name evidence="3" type="ORF">LSAT_V11C100029550</name>
</gene>
<dbReference type="Proteomes" id="UP000235145">
    <property type="component" value="Unassembled WGS sequence"/>
</dbReference>
<accession>A0A9R1XXC8</accession>
<evidence type="ECO:0000259" key="2">
    <source>
        <dbReference type="Pfam" id="PF14244"/>
    </source>
</evidence>
<feature type="domain" description="Retrotransposon Copia-like N-terminal" evidence="2">
    <location>
        <begin position="35"/>
        <end position="72"/>
    </location>
</feature>
<protein>
    <recommendedName>
        <fullName evidence="2">Retrotransposon Copia-like N-terminal domain-containing protein</fullName>
    </recommendedName>
</protein>
<comment type="caution">
    <text evidence="3">The sequence shown here is derived from an EMBL/GenBank/DDBJ whole genome shotgun (WGS) entry which is preliminary data.</text>
</comment>
<dbReference type="PANTHER" id="PTHR37610">
    <property type="entry name" value="CCHC-TYPE DOMAIN-CONTAINING PROTEIN"/>
    <property type="match status" value="1"/>
</dbReference>
<sequence>MSGEKKTEGGSSSNPIDHNSPYYLHPSDVPKQLHVNDILTDSNYVDWAQEMQNFLFAKNKIEFVDGTLAKPEKGTPEYMPWMRCDAMVKGWLATAMEKRYRIVSNILRLPHRCGRICMRDLEKKAHQGRTN</sequence>
<organism evidence="3 4">
    <name type="scientific">Lactuca sativa</name>
    <name type="common">Garden lettuce</name>
    <dbReference type="NCBI Taxonomy" id="4236"/>
    <lineage>
        <taxon>Eukaryota</taxon>
        <taxon>Viridiplantae</taxon>
        <taxon>Streptophyta</taxon>
        <taxon>Embryophyta</taxon>
        <taxon>Tracheophyta</taxon>
        <taxon>Spermatophyta</taxon>
        <taxon>Magnoliopsida</taxon>
        <taxon>eudicotyledons</taxon>
        <taxon>Gunneridae</taxon>
        <taxon>Pentapetalae</taxon>
        <taxon>asterids</taxon>
        <taxon>campanulids</taxon>
        <taxon>Asterales</taxon>
        <taxon>Asteraceae</taxon>
        <taxon>Cichorioideae</taxon>
        <taxon>Cichorieae</taxon>
        <taxon>Lactucinae</taxon>
        <taxon>Lactuca</taxon>
    </lineage>
</organism>
<dbReference type="AlphaFoldDB" id="A0A9R1XXC8"/>
<evidence type="ECO:0000313" key="4">
    <source>
        <dbReference type="Proteomes" id="UP000235145"/>
    </source>
</evidence>
<evidence type="ECO:0000313" key="3">
    <source>
        <dbReference type="EMBL" id="KAJ0226954.1"/>
    </source>
</evidence>
<proteinExistence type="predicted"/>
<dbReference type="Pfam" id="PF14244">
    <property type="entry name" value="Retrotran_gag_3"/>
    <property type="match status" value="1"/>
</dbReference>
<evidence type="ECO:0000256" key="1">
    <source>
        <dbReference type="SAM" id="MobiDB-lite"/>
    </source>
</evidence>
<name>A0A9R1XXC8_LACSA</name>
<reference evidence="3 4" key="1">
    <citation type="journal article" date="2017" name="Nat. Commun.">
        <title>Genome assembly with in vitro proximity ligation data and whole-genome triplication in lettuce.</title>
        <authorList>
            <person name="Reyes-Chin-Wo S."/>
            <person name="Wang Z."/>
            <person name="Yang X."/>
            <person name="Kozik A."/>
            <person name="Arikit S."/>
            <person name="Song C."/>
            <person name="Xia L."/>
            <person name="Froenicke L."/>
            <person name="Lavelle D.O."/>
            <person name="Truco M.J."/>
            <person name="Xia R."/>
            <person name="Zhu S."/>
            <person name="Xu C."/>
            <person name="Xu H."/>
            <person name="Xu X."/>
            <person name="Cox K."/>
            <person name="Korf I."/>
            <person name="Meyers B.C."/>
            <person name="Michelmore R.W."/>
        </authorList>
    </citation>
    <scope>NUCLEOTIDE SEQUENCE [LARGE SCALE GENOMIC DNA]</scope>
    <source>
        <strain evidence="4">cv. Salinas</strain>
        <tissue evidence="3">Seedlings</tissue>
    </source>
</reference>
<dbReference type="EMBL" id="NBSK02000001">
    <property type="protein sequence ID" value="KAJ0226954.1"/>
    <property type="molecule type" value="Genomic_DNA"/>
</dbReference>
<feature type="region of interest" description="Disordered" evidence="1">
    <location>
        <begin position="1"/>
        <end position="27"/>
    </location>
</feature>
<dbReference type="InterPro" id="IPR029472">
    <property type="entry name" value="Copia-like_N"/>
</dbReference>
<keyword evidence="4" id="KW-1185">Reference proteome</keyword>